<dbReference type="InParanoid" id="A0A067RH15"/>
<dbReference type="FunCoup" id="A0A067RH15">
    <property type="interactions" value="17"/>
</dbReference>
<name>A0A067RH15_ZOONE</name>
<evidence type="ECO:0000256" key="1">
    <source>
        <dbReference type="ARBA" id="ARBA00004141"/>
    </source>
</evidence>
<dbReference type="Pfam" id="PF10639">
    <property type="entry name" value="TMEM234"/>
    <property type="match status" value="1"/>
</dbReference>
<evidence type="ECO:0000256" key="4">
    <source>
        <dbReference type="ARBA" id="ARBA00022989"/>
    </source>
</evidence>
<feature type="transmembrane region" description="Helical" evidence="6">
    <location>
        <begin position="106"/>
        <end position="124"/>
    </location>
</feature>
<dbReference type="PANTHER" id="PTHR28668:SF1">
    <property type="entry name" value="TRANSMEMBRANE PROTEIN 234"/>
    <property type="match status" value="1"/>
</dbReference>
<evidence type="ECO:0000256" key="3">
    <source>
        <dbReference type="ARBA" id="ARBA00022692"/>
    </source>
</evidence>
<dbReference type="STRING" id="136037.A0A067RH15"/>
<accession>A0A067RH15</accession>
<evidence type="ECO:0000256" key="6">
    <source>
        <dbReference type="SAM" id="Phobius"/>
    </source>
</evidence>
<dbReference type="GO" id="GO:0016020">
    <property type="term" value="C:membrane"/>
    <property type="evidence" value="ECO:0007669"/>
    <property type="project" value="UniProtKB-SubCell"/>
</dbReference>
<keyword evidence="8" id="KW-1185">Reference proteome</keyword>
<dbReference type="Proteomes" id="UP000027135">
    <property type="component" value="Unassembled WGS sequence"/>
</dbReference>
<keyword evidence="4 6" id="KW-1133">Transmembrane helix</keyword>
<proteinExistence type="inferred from homology"/>
<dbReference type="InterPro" id="IPR037185">
    <property type="entry name" value="EmrE-like"/>
</dbReference>
<comment type="subcellular location">
    <subcellularLocation>
        <location evidence="1">Membrane</location>
        <topology evidence="1">Multi-pass membrane protein</topology>
    </subcellularLocation>
</comment>
<reference evidence="7 8" key="1">
    <citation type="journal article" date="2014" name="Nat. Commun.">
        <title>Molecular traces of alternative social organization in a termite genome.</title>
        <authorList>
            <person name="Terrapon N."/>
            <person name="Li C."/>
            <person name="Robertson H.M."/>
            <person name="Ji L."/>
            <person name="Meng X."/>
            <person name="Booth W."/>
            <person name="Chen Z."/>
            <person name="Childers C.P."/>
            <person name="Glastad K.M."/>
            <person name="Gokhale K."/>
            <person name="Gowin J."/>
            <person name="Gronenberg W."/>
            <person name="Hermansen R.A."/>
            <person name="Hu H."/>
            <person name="Hunt B.G."/>
            <person name="Huylmans A.K."/>
            <person name="Khalil S.M."/>
            <person name="Mitchell R.D."/>
            <person name="Munoz-Torres M.C."/>
            <person name="Mustard J.A."/>
            <person name="Pan H."/>
            <person name="Reese J.T."/>
            <person name="Scharf M.E."/>
            <person name="Sun F."/>
            <person name="Vogel H."/>
            <person name="Xiao J."/>
            <person name="Yang W."/>
            <person name="Yang Z."/>
            <person name="Yang Z."/>
            <person name="Zhou J."/>
            <person name="Zhu J."/>
            <person name="Brent C.S."/>
            <person name="Elsik C.G."/>
            <person name="Goodisman M.A."/>
            <person name="Liberles D.A."/>
            <person name="Roe R.M."/>
            <person name="Vargo E.L."/>
            <person name="Vilcinskas A."/>
            <person name="Wang J."/>
            <person name="Bornberg-Bauer E."/>
            <person name="Korb J."/>
            <person name="Zhang G."/>
            <person name="Liebig J."/>
        </authorList>
    </citation>
    <scope>NUCLEOTIDE SEQUENCE [LARGE SCALE GENOMIC DNA]</scope>
    <source>
        <tissue evidence="7">Whole organism</tissue>
    </source>
</reference>
<dbReference type="SUPFAM" id="SSF103481">
    <property type="entry name" value="Multidrug resistance efflux transporter EmrE"/>
    <property type="match status" value="1"/>
</dbReference>
<dbReference type="eggNOG" id="KOG4831">
    <property type="taxonomic scope" value="Eukaryota"/>
</dbReference>
<keyword evidence="5 6" id="KW-0472">Membrane</keyword>
<dbReference type="Gene3D" id="1.10.3730.20">
    <property type="match status" value="1"/>
</dbReference>
<sequence length="127" mass="13947">MLDATFSLIAVGVLWGATNPLIKKGSLGVENVKAPHPSMQLLYEIYYLVCRWQYMIPFILNQCGSVLYYITLGTSDLTLAVPVANSLTFVATALCGWAVGEEPHDRYTYFGILLVLSGIALCVLDKI</sequence>
<gene>
    <name evidence="7" type="ORF">L798_07456</name>
</gene>
<dbReference type="EMBL" id="KK852686">
    <property type="protein sequence ID" value="KDR18453.1"/>
    <property type="molecule type" value="Genomic_DNA"/>
</dbReference>
<dbReference type="OrthoDB" id="43458at2759"/>
<keyword evidence="3 6" id="KW-0812">Transmembrane</keyword>
<evidence type="ECO:0000313" key="7">
    <source>
        <dbReference type="EMBL" id="KDR18453.1"/>
    </source>
</evidence>
<protein>
    <recommendedName>
        <fullName evidence="9">Transmembrane protein 234-like protein</fullName>
    </recommendedName>
</protein>
<dbReference type="PANTHER" id="PTHR28668">
    <property type="entry name" value="TRANSMEMBRANE PROTEIN 234"/>
    <property type="match status" value="1"/>
</dbReference>
<dbReference type="AlphaFoldDB" id="A0A067RH15"/>
<comment type="similarity">
    <text evidence="2">Belongs to the TMEM234 family.</text>
</comment>
<dbReference type="InterPro" id="IPR018908">
    <property type="entry name" value="TMEM234"/>
</dbReference>
<dbReference type="OMA" id="LGEWYAE"/>
<feature type="transmembrane region" description="Helical" evidence="6">
    <location>
        <begin position="77"/>
        <end position="100"/>
    </location>
</feature>
<evidence type="ECO:0000256" key="2">
    <source>
        <dbReference type="ARBA" id="ARBA00005977"/>
    </source>
</evidence>
<evidence type="ECO:0008006" key="9">
    <source>
        <dbReference type="Google" id="ProtNLM"/>
    </source>
</evidence>
<evidence type="ECO:0000256" key="5">
    <source>
        <dbReference type="ARBA" id="ARBA00023136"/>
    </source>
</evidence>
<evidence type="ECO:0000313" key="8">
    <source>
        <dbReference type="Proteomes" id="UP000027135"/>
    </source>
</evidence>
<organism evidence="7 8">
    <name type="scientific">Zootermopsis nevadensis</name>
    <name type="common">Dampwood termite</name>
    <dbReference type="NCBI Taxonomy" id="136037"/>
    <lineage>
        <taxon>Eukaryota</taxon>
        <taxon>Metazoa</taxon>
        <taxon>Ecdysozoa</taxon>
        <taxon>Arthropoda</taxon>
        <taxon>Hexapoda</taxon>
        <taxon>Insecta</taxon>
        <taxon>Pterygota</taxon>
        <taxon>Neoptera</taxon>
        <taxon>Polyneoptera</taxon>
        <taxon>Dictyoptera</taxon>
        <taxon>Blattodea</taxon>
        <taxon>Blattoidea</taxon>
        <taxon>Termitoidae</taxon>
        <taxon>Termopsidae</taxon>
        <taxon>Zootermopsis</taxon>
    </lineage>
</organism>